<evidence type="ECO:0000259" key="1">
    <source>
        <dbReference type="PROSITE" id="PS51186"/>
    </source>
</evidence>
<feature type="domain" description="N-acetyltransferase" evidence="1">
    <location>
        <begin position="1"/>
        <end position="128"/>
    </location>
</feature>
<organism evidence="2 3">
    <name type="scientific">Haloterrigena salina JCM 13891</name>
    <dbReference type="NCBI Taxonomy" id="1227488"/>
    <lineage>
        <taxon>Archaea</taxon>
        <taxon>Methanobacteriati</taxon>
        <taxon>Methanobacteriota</taxon>
        <taxon>Stenosarchaea group</taxon>
        <taxon>Halobacteria</taxon>
        <taxon>Halobacteriales</taxon>
        <taxon>Natrialbaceae</taxon>
        <taxon>Haloterrigena</taxon>
    </lineage>
</organism>
<dbReference type="eggNOG" id="arCOG00834">
    <property type="taxonomic scope" value="Archaea"/>
</dbReference>
<dbReference type="Proteomes" id="UP000011657">
    <property type="component" value="Unassembled WGS sequence"/>
</dbReference>
<dbReference type="SUPFAM" id="SSF55729">
    <property type="entry name" value="Acyl-CoA N-acyltransferases (Nat)"/>
    <property type="match status" value="1"/>
</dbReference>
<dbReference type="Gene3D" id="3.40.630.30">
    <property type="match status" value="1"/>
</dbReference>
<gene>
    <name evidence="2" type="ORF">C477_00335</name>
</gene>
<dbReference type="Pfam" id="PF00583">
    <property type="entry name" value="Acetyltransf_1"/>
    <property type="match status" value="1"/>
</dbReference>
<keyword evidence="2" id="KW-0808">Transferase</keyword>
<reference evidence="2 3" key="1">
    <citation type="journal article" date="2014" name="PLoS Genet.">
        <title>Phylogenetically driven sequencing of extremely halophilic archaea reveals strategies for static and dynamic osmo-response.</title>
        <authorList>
            <person name="Becker E.A."/>
            <person name="Seitzer P.M."/>
            <person name="Tritt A."/>
            <person name="Larsen D."/>
            <person name="Krusor M."/>
            <person name="Yao A.I."/>
            <person name="Wu D."/>
            <person name="Madern D."/>
            <person name="Eisen J.A."/>
            <person name="Darling A.E."/>
            <person name="Facciotti M.T."/>
        </authorList>
    </citation>
    <scope>NUCLEOTIDE SEQUENCE [LARGE SCALE GENOMIC DNA]</scope>
    <source>
        <strain evidence="2 3">JCM 13891</strain>
    </source>
</reference>
<dbReference type="InterPro" id="IPR000182">
    <property type="entry name" value="GNAT_dom"/>
</dbReference>
<dbReference type="GO" id="GO:0016747">
    <property type="term" value="F:acyltransferase activity, transferring groups other than amino-acyl groups"/>
    <property type="evidence" value="ECO:0007669"/>
    <property type="project" value="InterPro"/>
</dbReference>
<dbReference type="PROSITE" id="PS51186">
    <property type="entry name" value="GNAT"/>
    <property type="match status" value="1"/>
</dbReference>
<dbReference type="PATRIC" id="fig|1227488.3.peg.69"/>
<dbReference type="AlphaFoldDB" id="M0CN05"/>
<evidence type="ECO:0000313" key="3">
    <source>
        <dbReference type="Proteomes" id="UP000011657"/>
    </source>
</evidence>
<dbReference type="PANTHER" id="PTHR43617">
    <property type="entry name" value="L-AMINO ACID N-ACETYLTRANSFERASE"/>
    <property type="match status" value="1"/>
</dbReference>
<proteinExistence type="predicted"/>
<dbReference type="CDD" id="cd04301">
    <property type="entry name" value="NAT_SF"/>
    <property type="match status" value="1"/>
</dbReference>
<name>M0CN05_9EURY</name>
<dbReference type="InterPro" id="IPR016181">
    <property type="entry name" value="Acyl_CoA_acyltransferase"/>
</dbReference>
<accession>M0CN05</accession>
<comment type="caution">
    <text evidence="2">The sequence shown here is derived from an EMBL/GenBank/DDBJ whole genome shotgun (WGS) entry which is preliminary data.</text>
</comment>
<sequence length="143" mass="16156">MYDAIESSTMGLPPEHRDDRERWINRLASDGWNLIATVDDEVIGHVAVVPADAADPEFVIFVRPDFRNRGIGSELLEHVVAHADDRDHNELNLNVSTDRTRAIAVYEKIGFSVTNVNRIDIEMRLQLEESLVTAVRRPPAARD</sequence>
<dbReference type="EMBL" id="AOIS01000003">
    <property type="protein sequence ID" value="ELZ24611.1"/>
    <property type="molecule type" value="Genomic_DNA"/>
</dbReference>
<dbReference type="InterPro" id="IPR050276">
    <property type="entry name" value="MshD_Acetyltransferase"/>
</dbReference>
<keyword evidence="3" id="KW-1185">Reference proteome</keyword>
<evidence type="ECO:0000313" key="2">
    <source>
        <dbReference type="EMBL" id="ELZ24611.1"/>
    </source>
</evidence>
<dbReference type="STRING" id="1227488.C477_00335"/>
<protein>
    <submittedName>
        <fullName evidence="2">N-acetyltransferase GCN5</fullName>
    </submittedName>
</protein>